<feature type="transmembrane region" description="Helical" evidence="1">
    <location>
        <begin position="152"/>
        <end position="171"/>
    </location>
</feature>
<protein>
    <submittedName>
        <fullName evidence="2">Uncharacterized protein</fullName>
    </submittedName>
</protein>
<proteinExistence type="predicted"/>
<keyword evidence="1" id="KW-0472">Membrane</keyword>
<dbReference type="OrthoDB" id="1680238at2"/>
<feature type="transmembrane region" description="Helical" evidence="1">
    <location>
        <begin position="122"/>
        <end position="140"/>
    </location>
</feature>
<evidence type="ECO:0000256" key="1">
    <source>
        <dbReference type="SAM" id="Phobius"/>
    </source>
</evidence>
<feature type="transmembrane region" description="Helical" evidence="1">
    <location>
        <begin position="31"/>
        <end position="53"/>
    </location>
</feature>
<dbReference type="Proteomes" id="UP000219573">
    <property type="component" value="Unassembled WGS sequence"/>
</dbReference>
<dbReference type="RefSeq" id="WP_097017232.1">
    <property type="nucleotide sequence ID" value="NZ_OBDZ01000007.1"/>
</dbReference>
<feature type="transmembrane region" description="Helical" evidence="1">
    <location>
        <begin position="73"/>
        <end position="92"/>
    </location>
</feature>
<dbReference type="EMBL" id="OBDZ01000007">
    <property type="protein sequence ID" value="SNY22298.1"/>
    <property type="molecule type" value="Genomic_DNA"/>
</dbReference>
<keyword evidence="1" id="KW-1133">Transmembrane helix</keyword>
<feature type="transmembrane region" description="Helical" evidence="1">
    <location>
        <begin position="223"/>
        <end position="240"/>
    </location>
</feature>
<accession>A0A285GFU6</accession>
<feature type="transmembrane region" description="Helical" evidence="1">
    <location>
        <begin position="99"/>
        <end position="116"/>
    </location>
</feature>
<reference evidence="3" key="1">
    <citation type="submission" date="2017-09" db="EMBL/GenBank/DDBJ databases">
        <authorList>
            <person name="Varghese N."/>
            <person name="Submissions S."/>
        </authorList>
    </citation>
    <scope>NUCLEOTIDE SEQUENCE [LARGE SCALE GENOMIC DNA]</scope>
    <source>
        <strain evidence="3">MSL47</strain>
    </source>
</reference>
<dbReference type="AlphaFoldDB" id="A0A285GFU6"/>
<name>A0A285GFU6_9FIRM</name>
<organism evidence="2 3">
    <name type="scientific">Orenia metallireducens</name>
    <dbReference type="NCBI Taxonomy" id="1413210"/>
    <lineage>
        <taxon>Bacteria</taxon>
        <taxon>Bacillati</taxon>
        <taxon>Bacillota</taxon>
        <taxon>Clostridia</taxon>
        <taxon>Halanaerobiales</taxon>
        <taxon>Halobacteroidaceae</taxon>
        <taxon>Orenia</taxon>
    </lineage>
</organism>
<sequence length="282" mass="32570">MNWAGLCYTGLIFMSISALFYTIIRTKDRFLIPLFFLTIGMIFFGEYLVLFVFEGYIYKVDYFKEFYYNNYTGHIISNALSLPAAAVLVAGFSLKFRHILGITLFFVGVEWLFLKLDIYEHRWWNLSFTAIALISLFVIVKKWYGYIKAPASPLLMGFGYVCILFSLHILLREFPLGVVLNKIKYSPGWFENPLRDSGVFYPLVGVTKSFIDTFFLRYVNNRYLAVVLMVSTSVLLDILLKSLNLMIFEGIGILGLIIIEVLIICVFVLIEEFILVKKLSKL</sequence>
<keyword evidence="1" id="KW-0812">Transmembrane</keyword>
<feature type="transmembrane region" description="Helical" evidence="1">
    <location>
        <begin position="199"/>
        <end position="216"/>
    </location>
</feature>
<evidence type="ECO:0000313" key="3">
    <source>
        <dbReference type="Proteomes" id="UP000219573"/>
    </source>
</evidence>
<evidence type="ECO:0000313" key="2">
    <source>
        <dbReference type="EMBL" id="SNY22298.1"/>
    </source>
</evidence>
<feature type="transmembrane region" description="Helical" evidence="1">
    <location>
        <begin position="246"/>
        <end position="270"/>
    </location>
</feature>
<keyword evidence="3" id="KW-1185">Reference proteome</keyword>
<feature type="transmembrane region" description="Helical" evidence="1">
    <location>
        <begin position="6"/>
        <end position="24"/>
    </location>
</feature>
<gene>
    <name evidence="2" type="ORF">SAMN06265827_10741</name>
</gene>